<reference evidence="9" key="1">
    <citation type="submission" date="2021-03" db="EMBL/GenBank/DDBJ databases">
        <authorList>
            <person name="Tagirdzhanova G."/>
        </authorList>
    </citation>
    <scope>NUCLEOTIDE SEQUENCE</scope>
</reference>
<feature type="transmembrane region" description="Helical" evidence="7">
    <location>
        <begin position="174"/>
        <end position="197"/>
    </location>
</feature>
<evidence type="ECO:0000256" key="3">
    <source>
        <dbReference type="ARBA" id="ARBA00022989"/>
    </source>
</evidence>
<comment type="subcellular location">
    <subcellularLocation>
        <location evidence="1">Membrane</location>
        <topology evidence="1">Multi-pass membrane protein</topology>
    </subcellularLocation>
</comment>
<dbReference type="EMBL" id="CAJPDS010000070">
    <property type="protein sequence ID" value="CAF9933791.1"/>
    <property type="molecule type" value="Genomic_DNA"/>
</dbReference>
<evidence type="ECO:0000256" key="2">
    <source>
        <dbReference type="ARBA" id="ARBA00022692"/>
    </source>
</evidence>
<keyword evidence="3 7" id="KW-1133">Transmembrane helix</keyword>
<evidence type="ECO:0000256" key="5">
    <source>
        <dbReference type="ARBA" id="ARBA00038359"/>
    </source>
</evidence>
<dbReference type="OrthoDB" id="444631at2759"/>
<feature type="transmembrane region" description="Helical" evidence="7">
    <location>
        <begin position="62"/>
        <end position="83"/>
    </location>
</feature>
<evidence type="ECO:0000313" key="10">
    <source>
        <dbReference type="Proteomes" id="UP000664521"/>
    </source>
</evidence>
<feature type="transmembrane region" description="Helical" evidence="7">
    <location>
        <begin position="291"/>
        <end position="318"/>
    </location>
</feature>
<keyword evidence="2 7" id="KW-0812">Transmembrane</keyword>
<feature type="domain" description="Rhodopsin" evidence="8">
    <location>
        <begin position="79"/>
        <end position="319"/>
    </location>
</feature>
<dbReference type="AlphaFoldDB" id="A0A8H3FWY7"/>
<feature type="transmembrane region" description="Helical" evidence="7">
    <location>
        <begin position="259"/>
        <end position="279"/>
    </location>
</feature>
<feature type="region of interest" description="Disordered" evidence="6">
    <location>
        <begin position="1"/>
        <end position="23"/>
    </location>
</feature>
<evidence type="ECO:0000256" key="4">
    <source>
        <dbReference type="ARBA" id="ARBA00023136"/>
    </source>
</evidence>
<evidence type="ECO:0000256" key="1">
    <source>
        <dbReference type="ARBA" id="ARBA00004141"/>
    </source>
</evidence>
<dbReference type="InterPro" id="IPR052337">
    <property type="entry name" value="SAT4-like"/>
</dbReference>
<feature type="compositionally biased region" description="Polar residues" evidence="6">
    <location>
        <begin position="1"/>
        <end position="22"/>
    </location>
</feature>
<comment type="caution">
    <text evidence="9">The sequence shown here is derived from an EMBL/GenBank/DDBJ whole genome shotgun (WGS) entry which is preliminary data.</text>
</comment>
<proteinExistence type="inferred from homology"/>
<evidence type="ECO:0000259" key="8">
    <source>
        <dbReference type="Pfam" id="PF20684"/>
    </source>
</evidence>
<dbReference type="InterPro" id="IPR049326">
    <property type="entry name" value="Rhodopsin_dom_fungi"/>
</dbReference>
<evidence type="ECO:0000256" key="6">
    <source>
        <dbReference type="SAM" id="MobiDB-lite"/>
    </source>
</evidence>
<dbReference type="Pfam" id="PF20684">
    <property type="entry name" value="Fung_rhodopsin"/>
    <property type="match status" value="1"/>
</dbReference>
<evidence type="ECO:0000256" key="7">
    <source>
        <dbReference type="SAM" id="Phobius"/>
    </source>
</evidence>
<organism evidence="9 10">
    <name type="scientific">Heterodermia speciosa</name>
    <dbReference type="NCBI Taxonomy" id="116794"/>
    <lineage>
        <taxon>Eukaryota</taxon>
        <taxon>Fungi</taxon>
        <taxon>Dikarya</taxon>
        <taxon>Ascomycota</taxon>
        <taxon>Pezizomycotina</taxon>
        <taxon>Lecanoromycetes</taxon>
        <taxon>OSLEUM clade</taxon>
        <taxon>Lecanoromycetidae</taxon>
        <taxon>Caliciales</taxon>
        <taxon>Physciaceae</taxon>
        <taxon>Heterodermia</taxon>
    </lineage>
</organism>
<feature type="transmembrane region" description="Helical" evidence="7">
    <location>
        <begin position="95"/>
        <end position="113"/>
    </location>
</feature>
<accession>A0A8H3FWY7</accession>
<comment type="similarity">
    <text evidence="5">Belongs to the SAT4 family.</text>
</comment>
<feature type="compositionally biased region" description="Basic and acidic residues" evidence="6">
    <location>
        <begin position="369"/>
        <end position="384"/>
    </location>
</feature>
<gene>
    <name evidence="9" type="ORF">HETSPECPRED_009001</name>
</gene>
<keyword evidence="4 7" id="KW-0472">Membrane</keyword>
<evidence type="ECO:0000313" key="9">
    <source>
        <dbReference type="EMBL" id="CAF9933791.1"/>
    </source>
</evidence>
<dbReference type="PANTHER" id="PTHR33048">
    <property type="entry name" value="PTH11-LIKE INTEGRAL MEMBRANE PROTEIN (AFU_ORTHOLOGUE AFUA_5G11245)"/>
    <property type="match status" value="1"/>
</dbReference>
<dbReference type="GO" id="GO:0016020">
    <property type="term" value="C:membrane"/>
    <property type="evidence" value="ECO:0007669"/>
    <property type="project" value="UniProtKB-SubCell"/>
</dbReference>
<sequence length="399" mass="43297">MSSESAQSAGSAPMSTSGQVPPSGQLLPGMAGISDIGEMPLAPPPKGITPNLVNPESRDNQVYIISGVFMGLMLVFLALRVYAKIGVQKARGWDDYLCLAAASAVVVYVGLTIEETRYGYGEHIWEVKIKEFTNQIQLITVVAVALYGLVIFLIKATILMLFLKLFGRLRWMKIAVWVGLISTGIFYASSFIVFFVLCGPSGGKNWLEVSQTQRCQRSDIFGVIQGAFNVLSDFGLLLLPLPAVWALKLPVSKRLGVCAIFMTGLLACIVSVITLWLRIDELDFYDRTWDVVTLWLMTVVEMNVGVIVACMPAVATVVRAHSPLLARLWTSIGSKFPSIEVKVSVRRPQRGSRGEGSEGYRGPSGASSRDVERGEKMVEVRAESVESGGSAGGRSYGGM</sequence>
<dbReference type="PANTHER" id="PTHR33048:SF158">
    <property type="entry name" value="MEMBRANE PROTEIN PTH11-LIKE, PUTATIVE-RELATED"/>
    <property type="match status" value="1"/>
</dbReference>
<feature type="compositionally biased region" description="Gly residues" evidence="6">
    <location>
        <begin position="389"/>
        <end position="399"/>
    </location>
</feature>
<keyword evidence="10" id="KW-1185">Reference proteome</keyword>
<protein>
    <recommendedName>
        <fullName evidence="8">Rhodopsin domain-containing protein</fullName>
    </recommendedName>
</protein>
<feature type="region of interest" description="Disordered" evidence="6">
    <location>
        <begin position="347"/>
        <end position="399"/>
    </location>
</feature>
<feature type="transmembrane region" description="Helical" evidence="7">
    <location>
        <begin position="136"/>
        <end position="162"/>
    </location>
</feature>
<dbReference type="Proteomes" id="UP000664521">
    <property type="component" value="Unassembled WGS sequence"/>
</dbReference>
<feature type="transmembrane region" description="Helical" evidence="7">
    <location>
        <begin position="227"/>
        <end position="247"/>
    </location>
</feature>
<name>A0A8H3FWY7_9LECA</name>